<dbReference type="AlphaFoldDB" id="X1D523"/>
<feature type="non-terminal residue" evidence="1">
    <location>
        <position position="1"/>
    </location>
</feature>
<protein>
    <submittedName>
        <fullName evidence="1">Uncharacterized protein</fullName>
    </submittedName>
</protein>
<sequence>SRIVLPASSLDYRGSLLDDKEHLELDDRLILYIPTNSFYHQNRL</sequence>
<organism evidence="1">
    <name type="scientific">marine sediment metagenome</name>
    <dbReference type="NCBI Taxonomy" id="412755"/>
    <lineage>
        <taxon>unclassified sequences</taxon>
        <taxon>metagenomes</taxon>
        <taxon>ecological metagenomes</taxon>
    </lineage>
</organism>
<name>X1D523_9ZZZZ</name>
<proteinExistence type="predicted"/>
<evidence type="ECO:0000313" key="1">
    <source>
        <dbReference type="EMBL" id="GAH15312.1"/>
    </source>
</evidence>
<gene>
    <name evidence="1" type="ORF">S01H4_60294</name>
</gene>
<accession>X1D523</accession>
<reference evidence="1" key="1">
    <citation type="journal article" date="2014" name="Front. Microbiol.">
        <title>High frequency of phylogenetically diverse reductive dehalogenase-homologous genes in deep subseafloor sedimentary metagenomes.</title>
        <authorList>
            <person name="Kawai M."/>
            <person name="Futagami T."/>
            <person name="Toyoda A."/>
            <person name="Takaki Y."/>
            <person name="Nishi S."/>
            <person name="Hori S."/>
            <person name="Arai W."/>
            <person name="Tsubouchi T."/>
            <person name="Morono Y."/>
            <person name="Uchiyama I."/>
            <person name="Ito T."/>
            <person name="Fujiyama A."/>
            <person name="Inagaki F."/>
            <person name="Takami H."/>
        </authorList>
    </citation>
    <scope>NUCLEOTIDE SEQUENCE</scope>
    <source>
        <strain evidence="1">Expedition CK06-06</strain>
    </source>
</reference>
<comment type="caution">
    <text evidence="1">The sequence shown here is derived from an EMBL/GenBank/DDBJ whole genome shotgun (WGS) entry which is preliminary data.</text>
</comment>
<dbReference type="EMBL" id="BART01035525">
    <property type="protein sequence ID" value="GAH15312.1"/>
    <property type="molecule type" value="Genomic_DNA"/>
</dbReference>